<feature type="transmembrane region" description="Helical" evidence="1">
    <location>
        <begin position="88"/>
        <end position="108"/>
    </location>
</feature>
<accession>A0ABS6V4W9</accession>
<keyword evidence="1" id="KW-1133">Transmembrane helix</keyword>
<name>A0ABS6V4W9_9SPHN</name>
<organism evidence="2 3">
    <name type="scientific">Sphingomicrobium clamense</name>
    <dbReference type="NCBI Taxonomy" id="2851013"/>
    <lineage>
        <taxon>Bacteria</taxon>
        <taxon>Pseudomonadati</taxon>
        <taxon>Pseudomonadota</taxon>
        <taxon>Alphaproteobacteria</taxon>
        <taxon>Sphingomonadales</taxon>
        <taxon>Sphingomonadaceae</taxon>
        <taxon>Sphingomicrobium</taxon>
    </lineage>
</organism>
<reference evidence="2 3" key="1">
    <citation type="submission" date="2021-07" db="EMBL/GenBank/DDBJ databases">
        <title>The draft genome sequence of Sphingomicrobium sp. B8.</title>
        <authorList>
            <person name="Mu L."/>
        </authorList>
    </citation>
    <scope>NUCLEOTIDE SEQUENCE [LARGE SCALE GENOMIC DNA]</scope>
    <source>
        <strain evidence="2 3">B8</strain>
    </source>
</reference>
<protein>
    <recommendedName>
        <fullName evidence="4">Sugar transporter</fullName>
    </recommendedName>
</protein>
<sequence length="147" mass="15833">MTTNQQTPGHLWAVGIISLLWNSYGGFDYVMTRTHNEAYLSALPLPVEETIAYMESAPLLADIGWALGVWGGILGSILLLLRQRHAVTAFGISALGAIVGIGYDLIFADKPEELTGGIFTVMPLVVVGITIALFVYARKQRANGVLT</sequence>
<gene>
    <name evidence="2" type="ORF">KTQ36_02925</name>
</gene>
<keyword evidence="1" id="KW-0472">Membrane</keyword>
<feature type="transmembrane region" description="Helical" evidence="1">
    <location>
        <begin position="63"/>
        <end position="81"/>
    </location>
</feature>
<comment type="caution">
    <text evidence="2">The sequence shown here is derived from an EMBL/GenBank/DDBJ whole genome shotgun (WGS) entry which is preliminary data.</text>
</comment>
<evidence type="ECO:0000313" key="3">
    <source>
        <dbReference type="Proteomes" id="UP000698028"/>
    </source>
</evidence>
<keyword evidence="1" id="KW-0812">Transmembrane</keyword>
<evidence type="ECO:0000313" key="2">
    <source>
        <dbReference type="EMBL" id="MBW0144247.1"/>
    </source>
</evidence>
<proteinExistence type="predicted"/>
<evidence type="ECO:0008006" key="4">
    <source>
        <dbReference type="Google" id="ProtNLM"/>
    </source>
</evidence>
<keyword evidence="3" id="KW-1185">Reference proteome</keyword>
<feature type="transmembrane region" description="Helical" evidence="1">
    <location>
        <begin position="114"/>
        <end position="137"/>
    </location>
</feature>
<dbReference type="Proteomes" id="UP000698028">
    <property type="component" value="Unassembled WGS sequence"/>
</dbReference>
<dbReference type="RefSeq" id="WP_218632261.1">
    <property type="nucleotide sequence ID" value="NZ_JAHVAH010000001.1"/>
</dbReference>
<dbReference type="EMBL" id="JAHVAH010000001">
    <property type="protein sequence ID" value="MBW0144247.1"/>
    <property type="molecule type" value="Genomic_DNA"/>
</dbReference>
<evidence type="ECO:0000256" key="1">
    <source>
        <dbReference type="SAM" id="Phobius"/>
    </source>
</evidence>